<keyword evidence="2" id="KW-1185">Reference proteome</keyword>
<gene>
    <name evidence="1" type="ORF">Cni_G24988</name>
</gene>
<accession>A0AAQ3QKN1</accession>
<dbReference type="InterPro" id="IPR032675">
    <property type="entry name" value="LRR_dom_sf"/>
</dbReference>
<evidence type="ECO:0000313" key="2">
    <source>
        <dbReference type="Proteomes" id="UP001327560"/>
    </source>
</evidence>
<evidence type="ECO:0008006" key="3">
    <source>
        <dbReference type="Google" id="ProtNLM"/>
    </source>
</evidence>
<protein>
    <recommendedName>
        <fullName evidence="3">RNI-like superfamily protein</fullName>
    </recommendedName>
</protein>
<proteinExistence type="predicted"/>
<name>A0AAQ3QKN1_9LILI</name>
<dbReference type="Gene3D" id="3.80.10.10">
    <property type="entry name" value="Ribonuclease Inhibitor"/>
    <property type="match status" value="1"/>
</dbReference>
<evidence type="ECO:0000313" key="1">
    <source>
        <dbReference type="EMBL" id="WOL16206.1"/>
    </source>
</evidence>
<sequence length="348" mass="38395">MEKGKSAAKEITLSLRNINLNTRPKSTPLSPLSDSFFFPLKKSKPPTLVNLCLGFLGQYLEDIIADISEVAAGFPADIKLALVAIARRRQLLNDDVLIALAEASWKLLDISGSDATDFGLKRVSEICTELQAVDISRCDKITAAGVSELIYYCHSLEILRCGGCPRSEFTARRCVGILKPKLNNVDEESWEELENVDIGSGAQSLRWLVWPKIDEVSKATLDAECPRIVVNPQPSPLGFRGVQVPNEALATVALDQAIVEGIDPKTWAVSGAARRTCLPTVHNDEPEVPMAERFRLAFVERDARLAPKRAKNARQHRRRAEREYLMSSSSAKSIILASQASKFLNNRS</sequence>
<reference evidence="1 2" key="1">
    <citation type="submission" date="2023-10" db="EMBL/GenBank/DDBJ databases">
        <title>Chromosome-scale genome assembly provides insights into flower coloration mechanisms of Canna indica.</title>
        <authorList>
            <person name="Li C."/>
        </authorList>
    </citation>
    <scope>NUCLEOTIDE SEQUENCE [LARGE SCALE GENOMIC DNA]</scope>
    <source>
        <tissue evidence="1">Flower</tissue>
    </source>
</reference>
<dbReference type="AlphaFoldDB" id="A0AAQ3QKN1"/>
<dbReference type="SUPFAM" id="SSF52047">
    <property type="entry name" value="RNI-like"/>
    <property type="match status" value="1"/>
</dbReference>
<organism evidence="1 2">
    <name type="scientific">Canna indica</name>
    <name type="common">Indian-shot</name>
    <dbReference type="NCBI Taxonomy" id="4628"/>
    <lineage>
        <taxon>Eukaryota</taxon>
        <taxon>Viridiplantae</taxon>
        <taxon>Streptophyta</taxon>
        <taxon>Embryophyta</taxon>
        <taxon>Tracheophyta</taxon>
        <taxon>Spermatophyta</taxon>
        <taxon>Magnoliopsida</taxon>
        <taxon>Liliopsida</taxon>
        <taxon>Zingiberales</taxon>
        <taxon>Cannaceae</taxon>
        <taxon>Canna</taxon>
    </lineage>
</organism>
<dbReference type="EMBL" id="CP136897">
    <property type="protein sequence ID" value="WOL16206.1"/>
    <property type="molecule type" value="Genomic_DNA"/>
</dbReference>
<dbReference type="Proteomes" id="UP001327560">
    <property type="component" value="Chromosome 8"/>
</dbReference>